<name>A0A4R3MIQ5_9HYPH</name>
<evidence type="ECO:0000313" key="1">
    <source>
        <dbReference type="EMBL" id="TCT13522.1"/>
    </source>
</evidence>
<protein>
    <submittedName>
        <fullName evidence="1">Uncharacterized protein</fullName>
    </submittedName>
</protein>
<dbReference type="Proteomes" id="UP000295678">
    <property type="component" value="Unassembled WGS sequence"/>
</dbReference>
<proteinExistence type="predicted"/>
<keyword evidence="2" id="KW-1185">Reference proteome</keyword>
<dbReference type="AlphaFoldDB" id="A0A4R3MIQ5"/>
<sequence>MPRTPTDECHLVHRIGRLRAAVAGPIDGMVVAVSLTVVVADAGSGRTAMLAPVSRFGVVVE</sequence>
<accession>A0A4R3MIQ5</accession>
<reference evidence="1 2" key="1">
    <citation type="submission" date="2019-03" db="EMBL/GenBank/DDBJ databases">
        <title>Genomic Encyclopedia of Type Strains, Phase IV (KMG-IV): sequencing the most valuable type-strain genomes for metagenomic binning, comparative biology and taxonomic classification.</title>
        <authorList>
            <person name="Goeker M."/>
        </authorList>
    </citation>
    <scope>NUCLEOTIDE SEQUENCE [LARGE SCALE GENOMIC DNA]</scope>
    <source>
        <strain evidence="1 2">DSM 19345</strain>
    </source>
</reference>
<evidence type="ECO:0000313" key="2">
    <source>
        <dbReference type="Proteomes" id="UP000295678"/>
    </source>
</evidence>
<gene>
    <name evidence="1" type="ORF">EDC22_101390</name>
</gene>
<dbReference type="EMBL" id="SMAK01000001">
    <property type="protein sequence ID" value="TCT13522.1"/>
    <property type="molecule type" value="Genomic_DNA"/>
</dbReference>
<organism evidence="1 2">
    <name type="scientific">Tepidamorphus gemmatus</name>
    <dbReference type="NCBI Taxonomy" id="747076"/>
    <lineage>
        <taxon>Bacteria</taxon>
        <taxon>Pseudomonadati</taxon>
        <taxon>Pseudomonadota</taxon>
        <taxon>Alphaproteobacteria</taxon>
        <taxon>Hyphomicrobiales</taxon>
        <taxon>Tepidamorphaceae</taxon>
        <taxon>Tepidamorphus</taxon>
    </lineage>
</organism>
<comment type="caution">
    <text evidence="1">The sequence shown here is derived from an EMBL/GenBank/DDBJ whole genome shotgun (WGS) entry which is preliminary data.</text>
</comment>